<protein>
    <recommendedName>
        <fullName evidence="1">Reverse transcriptase Ty1/copia-type domain-containing protein</fullName>
    </recommendedName>
</protein>
<sequence>MVALYDLELEQLDVKTTFLHGELEEQIFMHQPEGFVIQDKEDLVCLLKKILVWIKVISKAVGIVMVEKIFTVENSADMMTKHIPKIKFKHYLDLICISSI</sequence>
<feature type="domain" description="Reverse transcriptase Ty1/copia-type" evidence="1">
    <location>
        <begin position="4"/>
        <end position="56"/>
    </location>
</feature>
<evidence type="ECO:0000259" key="1">
    <source>
        <dbReference type="Pfam" id="PF07727"/>
    </source>
</evidence>
<accession>A0AA89ANT5</accession>
<comment type="caution">
    <text evidence="2">The sequence shown here is derived from an EMBL/GenBank/DDBJ whole genome shotgun (WGS) entry which is preliminary data.</text>
</comment>
<name>A0AA89ANT5_9ASTE</name>
<keyword evidence="3" id="KW-1185">Reference proteome</keyword>
<dbReference type="InterPro" id="IPR013103">
    <property type="entry name" value="RVT_2"/>
</dbReference>
<dbReference type="Proteomes" id="UP001188597">
    <property type="component" value="Unassembled WGS sequence"/>
</dbReference>
<gene>
    <name evidence="2" type="ORF">RJ639_011566</name>
</gene>
<evidence type="ECO:0000313" key="2">
    <source>
        <dbReference type="EMBL" id="KAK3011204.1"/>
    </source>
</evidence>
<dbReference type="AlphaFoldDB" id="A0AA89ANT5"/>
<dbReference type="EMBL" id="JAVXUP010001472">
    <property type="protein sequence ID" value="KAK3011204.1"/>
    <property type="molecule type" value="Genomic_DNA"/>
</dbReference>
<evidence type="ECO:0000313" key="3">
    <source>
        <dbReference type="Proteomes" id="UP001188597"/>
    </source>
</evidence>
<reference evidence="2" key="1">
    <citation type="submission" date="2022-12" db="EMBL/GenBank/DDBJ databases">
        <title>Draft genome assemblies for two species of Escallonia (Escalloniales).</title>
        <authorList>
            <person name="Chanderbali A."/>
            <person name="Dervinis C."/>
            <person name="Anghel I."/>
            <person name="Soltis D."/>
            <person name="Soltis P."/>
            <person name="Zapata F."/>
        </authorList>
    </citation>
    <scope>NUCLEOTIDE SEQUENCE</scope>
    <source>
        <strain evidence="2">UCBG64.0493</strain>
        <tissue evidence="2">Leaf</tissue>
    </source>
</reference>
<organism evidence="2 3">
    <name type="scientific">Escallonia herrerae</name>
    <dbReference type="NCBI Taxonomy" id="1293975"/>
    <lineage>
        <taxon>Eukaryota</taxon>
        <taxon>Viridiplantae</taxon>
        <taxon>Streptophyta</taxon>
        <taxon>Embryophyta</taxon>
        <taxon>Tracheophyta</taxon>
        <taxon>Spermatophyta</taxon>
        <taxon>Magnoliopsida</taxon>
        <taxon>eudicotyledons</taxon>
        <taxon>Gunneridae</taxon>
        <taxon>Pentapetalae</taxon>
        <taxon>asterids</taxon>
        <taxon>campanulids</taxon>
        <taxon>Escalloniales</taxon>
        <taxon>Escalloniaceae</taxon>
        <taxon>Escallonia</taxon>
    </lineage>
</organism>
<proteinExistence type="predicted"/>
<dbReference type="Pfam" id="PF07727">
    <property type="entry name" value="RVT_2"/>
    <property type="match status" value="1"/>
</dbReference>